<evidence type="ECO:0000313" key="2">
    <source>
        <dbReference type="EMBL" id="RAO79833.1"/>
    </source>
</evidence>
<name>A0A328PEH7_9EURY</name>
<dbReference type="SFLD" id="SFLDG01082">
    <property type="entry name" value="B12-binding_domain_containing"/>
    <property type="match status" value="1"/>
</dbReference>
<sequence length="514" mass="58265">MLREYNVVVKDPRFVDVRVASVYPSFYRVAMSSLGYHIIYDFLNSREDVWCERFIYPYRGSFESSSLLGDFDIISFSIHYEEDYFRVLEMLHQGGLEPRKSRRRGGPLVVVGGPTVTANPLPLADFVDLFVIGEAEPVLDELVDTFIGLDDPRGELDEFKDIKGVYVPDNPVERVIVEDMDNACHPIRQIVSESDDPSFEPALGRSFLLGVSRGCVRGCRFCMSGYLYRPKRETSLGKLFDVAKRGKRATGLDSVSLIGAAASDYSRIDDLCEGLVDMGFRVSMPSLRIESVTENLLEVLARSGLKTVTLAPESTWKIRRRLNKPIRDDKVFEVTRMAIEKGLSVKMYFLIGTPGETLEDLKELANFIRGLSRLGPVKFSINPLVPKPHTPLQWEAFNLDDIKNRMSFLKSELRGLPVKMGSPRLALIQHVLSTGGHEVSKLIEAGWQGKTRLRDWMLKSRGRELGEELPWSKIDVGLRDDLIMEEYLKMKEDKLTSYCESGSCYKCLKRPCES</sequence>
<dbReference type="SFLD" id="SFLDS00029">
    <property type="entry name" value="Radical_SAM"/>
    <property type="match status" value="1"/>
</dbReference>
<dbReference type="GO" id="GO:0051536">
    <property type="term" value="F:iron-sulfur cluster binding"/>
    <property type="evidence" value="ECO:0007669"/>
    <property type="project" value="InterPro"/>
</dbReference>
<dbReference type="SMART" id="SM00729">
    <property type="entry name" value="Elp3"/>
    <property type="match status" value="1"/>
</dbReference>
<dbReference type="AlphaFoldDB" id="A0A328PEH7"/>
<dbReference type="Pfam" id="PF19864">
    <property type="entry name" value="Radical_SAM_N2"/>
    <property type="match status" value="1"/>
</dbReference>
<protein>
    <submittedName>
        <fullName evidence="2">Radical SAM protein</fullName>
    </submittedName>
</protein>
<dbReference type="Proteomes" id="UP000249782">
    <property type="component" value="Unassembled WGS sequence"/>
</dbReference>
<dbReference type="InterPro" id="IPR023404">
    <property type="entry name" value="rSAM_horseshoe"/>
</dbReference>
<proteinExistence type="predicted"/>
<dbReference type="EMBL" id="QLOE01000001">
    <property type="protein sequence ID" value="RAO79833.1"/>
    <property type="molecule type" value="Genomic_DNA"/>
</dbReference>
<comment type="caution">
    <text evidence="2">The sequence shown here is derived from an EMBL/GenBank/DDBJ whole genome shotgun (WGS) entry which is preliminary data.</text>
</comment>
<dbReference type="OrthoDB" id="2305at2157"/>
<dbReference type="RefSeq" id="WP_112093143.1">
    <property type="nucleotide sequence ID" value="NZ_QLOE01000001.1"/>
</dbReference>
<keyword evidence="3" id="KW-1185">Reference proteome</keyword>
<dbReference type="InterPro" id="IPR007197">
    <property type="entry name" value="rSAM"/>
</dbReference>
<dbReference type="Gene3D" id="3.40.50.280">
    <property type="entry name" value="Cobalamin-binding domain"/>
    <property type="match status" value="1"/>
</dbReference>
<dbReference type="InterPro" id="IPR045784">
    <property type="entry name" value="Radical_SAM_N2"/>
</dbReference>
<dbReference type="InterPro" id="IPR006638">
    <property type="entry name" value="Elp3/MiaA/NifB-like_rSAM"/>
</dbReference>
<organism evidence="2 3">
    <name type="scientific">Methanothermobacter tenebrarum</name>
    <dbReference type="NCBI Taxonomy" id="680118"/>
    <lineage>
        <taxon>Archaea</taxon>
        <taxon>Methanobacteriati</taxon>
        <taxon>Methanobacteriota</taxon>
        <taxon>Methanomada group</taxon>
        <taxon>Methanobacteria</taxon>
        <taxon>Methanobacteriales</taxon>
        <taxon>Methanobacteriaceae</taxon>
        <taxon>Methanothermobacter</taxon>
    </lineage>
</organism>
<evidence type="ECO:0000313" key="3">
    <source>
        <dbReference type="Proteomes" id="UP000249782"/>
    </source>
</evidence>
<dbReference type="PROSITE" id="PS51918">
    <property type="entry name" value="RADICAL_SAM"/>
    <property type="match status" value="1"/>
</dbReference>
<dbReference type="GO" id="GO:0003824">
    <property type="term" value="F:catalytic activity"/>
    <property type="evidence" value="ECO:0007669"/>
    <property type="project" value="InterPro"/>
</dbReference>
<feature type="domain" description="Radical SAM core" evidence="1">
    <location>
        <begin position="201"/>
        <end position="419"/>
    </location>
</feature>
<accession>A0A328PEH7</accession>
<dbReference type="CDD" id="cd02065">
    <property type="entry name" value="B12-binding_like"/>
    <property type="match status" value="1"/>
</dbReference>
<dbReference type="PANTHER" id="PTHR42731:SF1">
    <property type="entry name" value="RADICAL SAM DOMAIN PROTEIN"/>
    <property type="match status" value="1"/>
</dbReference>
<dbReference type="PANTHER" id="PTHR42731">
    <property type="entry name" value="SLL1084 PROTEIN"/>
    <property type="match status" value="1"/>
</dbReference>
<gene>
    <name evidence="2" type="ORF">DPC56_00710</name>
</gene>
<dbReference type="CDD" id="cd01335">
    <property type="entry name" value="Radical_SAM"/>
    <property type="match status" value="1"/>
</dbReference>
<reference evidence="2 3" key="1">
    <citation type="submission" date="2018-06" db="EMBL/GenBank/DDBJ databases">
        <title>Draft genome sequence of hyperthermophilic methanogen Methanothermobacter tenebrarum sp. MCM-B 1447.</title>
        <authorList>
            <person name="Pore S.D."/>
            <person name="Dagar S."/>
            <person name="Dhakephalkar P.K."/>
        </authorList>
    </citation>
    <scope>NUCLEOTIDE SEQUENCE [LARGE SCALE GENOMIC DNA]</scope>
    <source>
        <strain evidence="2 3">MCM B 1447</strain>
    </source>
</reference>
<dbReference type="Pfam" id="PF04055">
    <property type="entry name" value="Radical_SAM"/>
    <property type="match status" value="1"/>
</dbReference>
<dbReference type="SUPFAM" id="SSF102114">
    <property type="entry name" value="Radical SAM enzymes"/>
    <property type="match status" value="1"/>
</dbReference>
<evidence type="ECO:0000259" key="1">
    <source>
        <dbReference type="PROSITE" id="PS51918"/>
    </source>
</evidence>
<dbReference type="InterPro" id="IPR058240">
    <property type="entry name" value="rSAM_sf"/>
</dbReference>
<dbReference type="Gene3D" id="3.80.30.20">
    <property type="entry name" value="tm_1862 like domain"/>
    <property type="match status" value="1"/>
</dbReference>